<gene>
    <name evidence="2" type="ORF">GM658_16475</name>
</gene>
<keyword evidence="3" id="KW-1185">Reference proteome</keyword>
<sequence>MTPVLSWKKLALGCLLMLAAGCKPSPGPYQTAFASLVARAYRVVLVEHSHWYDDLYSDVGYWSQHDAELSALPEIVYRSLELNTQQKQQLIGTVASTDPKSSGIASACTFEAHHRLEFYIAGKRVNQVEICFQCGDIQWQSAIGEAEPDAMIKSLDNFVNSVGFPPKRDWVKLVETARSK</sequence>
<protein>
    <recommendedName>
        <fullName evidence="4">DUF4136 domain-containing protein</fullName>
    </recommendedName>
</protein>
<evidence type="ECO:0000313" key="3">
    <source>
        <dbReference type="Proteomes" id="UP000472320"/>
    </source>
</evidence>
<dbReference type="EMBL" id="WNKX01000012">
    <property type="protein sequence ID" value="MTW12202.1"/>
    <property type="molecule type" value="Genomic_DNA"/>
</dbReference>
<comment type="caution">
    <text evidence="2">The sequence shown here is derived from an EMBL/GenBank/DDBJ whole genome shotgun (WGS) entry which is preliminary data.</text>
</comment>
<dbReference type="OrthoDB" id="6059126at2"/>
<accession>A0A6L6QII7</accession>
<evidence type="ECO:0008006" key="4">
    <source>
        <dbReference type="Google" id="ProtNLM"/>
    </source>
</evidence>
<keyword evidence="1" id="KW-0732">Signal</keyword>
<feature type="chain" id="PRO_5026909531" description="DUF4136 domain-containing protein" evidence="1">
    <location>
        <begin position="20"/>
        <end position="180"/>
    </location>
</feature>
<name>A0A6L6QII7_9BURK</name>
<feature type="signal peptide" evidence="1">
    <location>
        <begin position="1"/>
        <end position="19"/>
    </location>
</feature>
<evidence type="ECO:0000313" key="2">
    <source>
        <dbReference type="EMBL" id="MTW12202.1"/>
    </source>
</evidence>
<proteinExistence type="predicted"/>
<dbReference type="AlphaFoldDB" id="A0A6L6QII7"/>
<organism evidence="2 3">
    <name type="scientific">Massilia eburnea</name>
    <dbReference type="NCBI Taxonomy" id="1776165"/>
    <lineage>
        <taxon>Bacteria</taxon>
        <taxon>Pseudomonadati</taxon>
        <taxon>Pseudomonadota</taxon>
        <taxon>Betaproteobacteria</taxon>
        <taxon>Burkholderiales</taxon>
        <taxon>Oxalobacteraceae</taxon>
        <taxon>Telluria group</taxon>
        <taxon>Massilia</taxon>
    </lineage>
</organism>
<evidence type="ECO:0000256" key="1">
    <source>
        <dbReference type="SAM" id="SignalP"/>
    </source>
</evidence>
<reference evidence="2 3" key="1">
    <citation type="submission" date="2019-11" db="EMBL/GenBank/DDBJ databases">
        <title>Type strains purchased from KCTC, JCM and DSMZ.</title>
        <authorList>
            <person name="Lu H."/>
        </authorList>
    </citation>
    <scope>NUCLEOTIDE SEQUENCE [LARGE SCALE GENOMIC DNA]</scope>
    <source>
        <strain evidence="2 3">JCM 31587</strain>
    </source>
</reference>
<dbReference type="Proteomes" id="UP000472320">
    <property type="component" value="Unassembled WGS sequence"/>
</dbReference>